<dbReference type="EMBL" id="RSAS01000678">
    <property type="protein sequence ID" value="RRR68981.1"/>
    <property type="molecule type" value="Genomic_DNA"/>
</dbReference>
<evidence type="ECO:0000256" key="1">
    <source>
        <dbReference type="SAM" id="MobiDB-lite"/>
    </source>
</evidence>
<gene>
    <name evidence="2" type="ORF">EI684_16720</name>
</gene>
<protein>
    <submittedName>
        <fullName evidence="2">Uncharacterized protein</fullName>
    </submittedName>
</protein>
<evidence type="ECO:0000313" key="2">
    <source>
        <dbReference type="EMBL" id="RRR68981.1"/>
    </source>
</evidence>
<feature type="region of interest" description="Disordered" evidence="1">
    <location>
        <begin position="66"/>
        <end position="92"/>
    </location>
</feature>
<comment type="caution">
    <text evidence="2">The sequence shown here is derived from an EMBL/GenBank/DDBJ whole genome shotgun (WGS) entry which is preliminary data.</text>
</comment>
<reference evidence="2 3" key="1">
    <citation type="submission" date="2018-12" db="EMBL/GenBank/DDBJ databases">
        <title>Genome Sequence of Candidatus Viridilinea halotolerans isolated from saline sulfide-rich spring.</title>
        <authorList>
            <person name="Grouzdev D.S."/>
            <person name="Burganskaya E.I."/>
            <person name="Krutkina M.S."/>
            <person name="Sukhacheva M.V."/>
            <person name="Gorlenko V.M."/>
        </authorList>
    </citation>
    <scope>NUCLEOTIDE SEQUENCE [LARGE SCALE GENOMIC DNA]</scope>
    <source>
        <strain evidence="2">Chok-6</strain>
    </source>
</reference>
<name>A0A426TUM3_9CHLR</name>
<dbReference type="AlphaFoldDB" id="A0A426TUM3"/>
<evidence type="ECO:0000313" key="3">
    <source>
        <dbReference type="Proteomes" id="UP000280307"/>
    </source>
</evidence>
<feature type="compositionally biased region" description="Polar residues" evidence="1">
    <location>
        <begin position="74"/>
        <end position="90"/>
    </location>
</feature>
<dbReference type="Proteomes" id="UP000280307">
    <property type="component" value="Unassembled WGS sequence"/>
</dbReference>
<sequence>MLLSSCMEALQTEGPTAADPPAALVPTPSATLEATAVDVAPTPSVVGSLAPDPATVEPTLLPSATVMPEPSATLEPTAQLASSATPQSSGAPPYVLPPLTIPTTPPLSHEERWRRQQLDRQPFAAPQAFVTAGSELWWFDPVNQQAVILGQMASPFLAQAEFTLRSQGVSALEVPYQINQSYGLTALSPALLERMRLAGFTDWVETYVFLTPQVRRR</sequence>
<accession>A0A426TUM3</accession>
<organism evidence="2 3">
    <name type="scientific">Candidatus Viridilinea halotolerans</name>
    <dbReference type="NCBI Taxonomy" id="2491704"/>
    <lineage>
        <taxon>Bacteria</taxon>
        <taxon>Bacillati</taxon>
        <taxon>Chloroflexota</taxon>
        <taxon>Chloroflexia</taxon>
        <taxon>Chloroflexales</taxon>
        <taxon>Chloroflexineae</taxon>
        <taxon>Oscillochloridaceae</taxon>
        <taxon>Candidatus Viridilinea</taxon>
    </lineage>
</organism>
<proteinExistence type="predicted"/>